<evidence type="ECO:0000256" key="2">
    <source>
        <dbReference type="ARBA" id="ARBA00010279"/>
    </source>
</evidence>
<dbReference type="Gene3D" id="2.60.40.2970">
    <property type="match status" value="1"/>
</dbReference>
<dbReference type="InterPro" id="IPR050414">
    <property type="entry name" value="Fungal_M35_metalloproteases"/>
</dbReference>
<proteinExistence type="inferred from homology"/>
<dbReference type="OrthoDB" id="412874at2759"/>
<dbReference type="GO" id="GO:0006508">
    <property type="term" value="P:proteolysis"/>
    <property type="evidence" value="ECO:0007669"/>
    <property type="project" value="UniProtKB-KW"/>
</dbReference>
<evidence type="ECO:0000256" key="4">
    <source>
        <dbReference type="ARBA" id="ARBA00022723"/>
    </source>
</evidence>
<gene>
    <name evidence="9" type="ORF">D9615_005984</name>
</gene>
<dbReference type="SMART" id="SM01351">
    <property type="entry name" value="Aspzincin_M35"/>
    <property type="match status" value="1"/>
</dbReference>
<keyword evidence="4" id="KW-0479">Metal-binding</keyword>
<sequence>MRLQSLNSKMGLKQFSAVLTAIATCAVLVSATPKLSLKVSGPAVVDGVQNLKVITTVTNIGDEALKILNDPLSPLSTLPADTFTITDASGATPAFTGIRAKYVPSVAIAAGDDALTNLGPGEFIELVHDLSEAYNFTYPGEGIYDIVANNLFHVVDVFNEALPVYADAESHTAKLTGTLAVARSVNAKRTFNACTASQETDITAAVSSAQAYVSGAVDYLALHLGSSSRFTTWFGSFLSTRRLTVLGHFTAISLNGDLSTYTYDCNCNKPGVFAYVYPNTFGYIYLCNAFWSAPETGTDSKAGTIVHEASHFTKNGGTRDYAYGQPNCRKLANDQPDIAVKNADSHEYFAENNPAQS</sequence>
<keyword evidence="7" id="KW-0482">Metalloprotease</keyword>
<evidence type="ECO:0000259" key="8">
    <source>
        <dbReference type="SMART" id="SM01351"/>
    </source>
</evidence>
<evidence type="ECO:0000256" key="5">
    <source>
        <dbReference type="ARBA" id="ARBA00022801"/>
    </source>
</evidence>
<dbReference type="GO" id="GO:0004222">
    <property type="term" value="F:metalloendopeptidase activity"/>
    <property type="evidence" value="ECO:0007669"/>
    <property type="project" value="InterPro"/>
</dbReference>
<dbReference type="InterPro" id="IPR034115">
    <property type="entry name" value="M35_peptidyl-Lys"/>
</dbReference>
<dbReference type="AlphaFoldDB" id="A0A8H5H9E5"/>
<evidence type="ECO:0000313" key="9">
    <source>
        <dbReference type="EMBL" id="KAF5379183.1"/>
    </source>
</evidence>
<dbReference type="Pfam" id="PF14521">
    <property type="entry name" value="Aspzincin_M35"/>
    <property type="match status" value="1"/>
</dbReference>
<evidence type="ECO:0000256" key="6">
    <source>
        <dbReference type="ARBA" id="ARBA00022833"/>
    </source>
</evidence>
<protein>
    <recommendedName>
        <fullName evidence="8">Lysine-specific metallo-endopeptidase domain-containing protein</fullName>
    </recommendedName>
</protein>
<keyword evidence="6" id="KW-0862">Zinc</keyword>
<dbReference type="PANTHER" id="PTHR37016:SF3">
    <property type="entry name" value="NEUTRAL PROTEASE 2-RELATED"/>
    <property type="match status" value="1"/>
</dbReference>
<evidence type="ECO:0000313" key="10">
    <source>
        <dbReference type="Proteomes" id="UP000565441"/>
    </source>
</evidence>
<dbReference type="Proteomes" id="UP000565441">
    <property type="component" value="Unassembled WGS sequence"/>
</dbReference>
<comment type="similarity">
    <text evidence="2">Belongs to the peptidase M35 family.</text>
</comment>
<dbReference type="EMBL" id="JAACJP010000017">
    <property type="protein sequence ID" value="KAF5379183.1"/>
    <property type="molecule type" value="Genomic_DNA"/>
</dbReference>
<keyword evidence="3" id="KW-0645">Protease</keyword>
<keyword evidence="5" id="KW-0378">Hydrolase</keyword>
<dbReference type="PANTHER" id="PTHR37016">
    <property type="match status" value="1"/>
</dbReference>
<dbReference type="CDD" id="cd11306">
    <property type="entry name" value="M35_peptidyl-Lys"/>
    <property type="match status" value="1"/>
</dbReference>
<comment type="cofactor">
    <cofactor evidence="1">
        <name>Zn(2+)</name>
        <dbReference type="ChEBI" id="CHEBI:29105"/>
    </cofactor>
</comment>
<organism evidence="9 10">
    <name type="scientific">Tricholomella constricta</name>
    <dbReference type="NCBI Taxonomy" id="117010"/>
    <lineage>
        <taxon>Eukaryota</taxon>
        <taxon>Fungi</taxon>
        <taxon>Dikarya</taxon>
        <taxon>Basidiomycota</taxon>
        <taxon>Agaricomycotina</taxon>
        <taxon>Agaricomycetes</taxon>
        <taxon>Agaricomycetidae</taxon>
        <taxon>Agaricales</taxon>
        <taxon>Tricholomatineae</taxon>
        <taxon>Lyophyllaceae</taxon>
        <taxon>Tricholomella</taxon>
    </lineage>
</organism>
<comment type="caution">
    <text evidence="9">The sequence shown here is derived from an EMBL/GenBank/DDBJ whole genome shotgun (WGS) entry which is preliminary data.</text>
</comment>
<feature type="domain" description="Lysine-specific metallo-endopeptidase" evidence="8">
    <location>
        <begin position="218"/>
        <end position="351"/>
    </location>
</feature>
<dbReference type="InterPro" id="IPR029463">
    <property type="entry name" value="Lys_MEP"/>
</dbReference>
<evidence type="ECO:0000256" key="1">
    <source>
        <dbReference type="ARBA" id="ARBA00001947"/>
    </source>
</evidence>
<accession>A0A8H5H9E5</accession>
<dbReference type="InterPro" id="IPR024079">
    <property type="entry name" value="MetalloPept_cat_dom_sf"/>
</dbReference>
<name>A0A8H5H9E5_9AGAR</name>
<dbReference type="GO" id="GO:0046872">
    <property type="term" value="F:metal ion binding"/>
    <property type="evidence" value="ECO:0007669"/>
    <property type="project" value="UniProtKB-KW"/>
</dbReference>
<reference evidence="9 10" key="1">
    <citation type="journal article" date="2020" name="ISME J.">
        <title>Uncovering the hidden diversity of litter-decomposition mechanisms in mushroom-forming fungi.</title>
        <authorList>
            <person name="Floudas D."/>
            <person name="Bentzer J."/>
            <person name="Ahren D."/>
            <person name="Johansson T."/>
            <person name="Persson P."/>
            <person name="Tunlid A."/>
        </authorList>
    </citation>
    <scope>NUCLEOTIDE SEQUENCE [LARGE SCALE GENOMIC DNA]</scope>
    <source>
        <strain evidence="9 10">CBS 661.87</strain>
    </source>
</reference>
<keyword evidence="10" id="KW-1185">Reference proteome</keyword>
<dbReference type="Gene3D" id="3.40.390.10">
    <property type="entry name" value="Collagenase (Catalytic Domain)"/>
    <property type="match status" value="1"/>
</dbReference>
<evidence type="ECO:0000256" key="7">
    <source>
        <dbReference type="ARBA" id="ARBA00023049"/>
    </source>
</evidence>
<dbReference type="SUPFAM" id="SSF55486">
    <property type="entry name" value="Metalloproteases ('zincins'), catalytic domain"/>
    <property type="match status" value="1"/>
</dbReference>
<evidence type="ECO:0000256" key="3">
    <source>
        <dbReference type="ARBA" id="ARBA00022670"/>
    </source>
</evidence>